<organism evidence="2 3">
    <name type="scientific">Mesobacillus stamsii</name>
    <dbReference type="NCBI Taxonomy" id="225347"/>
    <lineage>
        <taxon>Bacteria</taxon>
        <taxon>Bacillati</taxon>
        <taxon>Bacillota</taxon>
        <taxon>Bacilli</taxon>
        <taxon>Bacillales</taxon>
        <taxon>Bacillaceae</taxon>
        <taxon>Mesobacillus</taxon>
    </lineage>
</organism>
<evidence type="ECO:0000313" key="2">
    <source>
        <dbReference type="EMBL" id="MDQ0412874.1"/>
    </source>
</evidence>
<dbReference type="RefSeq" id="WP_307191414.1">
    <property type="nucleotide sequence ID" value="NZ_JAUSUN010000004.1"/>
</dbReference>
<proteinExistence type="predicted"/>
<dbReference type="Gene3D" id="3.20.20.70">
    <property type="entry name" value="Aldolase class I"/>
    <property type="match status" value="1"/>
</dbReference>
<dbReference type="InterPro" id="IPR058240">
    <property type="entry name" value="rSAM_sf"/>
</dbReference>
<keyword evidence="1" id="KW-1133">Transmembrane helix</keyword>
<keyword evidence="1" id="KW-0472">Membrane</keyword>
<dbReference type="InterPro" id="IPR013785">
    <property type="entry name" value="Aldolase_TIM"/>
</dbReference>
<reference evidence="2 3" key="1">
    <citation type="submission" date="2023-07" db="EMBL/GenBank/DDBJ databases">
        <title>Genomic Encyclopedia of Type Strains, Phase IV (KMG-IV): sequencing the most valuable type-strain genomes for metagenomic binning, comparative biology and taxonomic classification.</title>
        <authorList>
            <person name="Goeker M."/>
        </authorList>
    </citation>
    <scope>NUCLEOTIDE SEQUENCE [LARGE SCALE GENOMIC DNA]</scope>
    <source>
        <strain evidence="2 3">DSM 19598</strain>
    </source>
</reference>
<evidence type="ECO:0000313" key="3">
    <source>
        <dbReference type="Proteomes" id="UP001242313"/>
    </source>
</evidence>
<comment type="caution">
    <text evidence="2">The sequence shown here is derived from an EMBL/GenBank/DDBJ whole genome shotgun (WGS) entry which is preliminary data.</text>
</comment>
<dbReference type="EMBL" id="JAUSUN010000004">
    <property type="protein sequence ID" value="MDQ0412874.1"/>
    <property type="molecule type" value="Genomic_DNA"/>
</dbReference>
<accession>A0ABU0FSH5</accession>
<feature type="transmembrane region" description="Helical" evidence="1">
    <location>
        <begin position="84"/>
        <end position="103"/>
    </location>
</feature>
<gene>
    <name evidence="2" type="ORF">J2S25_001054</name>
</gene>
<name>A0ABU0FSH5_9BACI</name>
<protein>
    <submittedName>
        <fullName evidence="2">Sulfatase maturation enzyme AslB (Radical SAM superfamily)</fullName>
    </submittedName>
</protein>
<keyword evidence="1" id="KW-0812">Transmembrane</keyword>
<sequence>MVEENTDELRRATYLHETGIHRTDKLFLTIMPTEQCNFRCVYCYESFLRGSMLPDIRKGLISFVEKKSKTINDYFVDWFGGEPLYLLGTYLLITFKYLFYSLLF</sequence>
<evidence type="ECO:0000256" key="1">
    <source>
        <dbReference type="SAM" id="Phobius"/>
    </source>
</evidence>
<dbReference type="Proteomes" id="UP001242313">
    <property type="component" value="Unassembled WGS sequence"/>
</dbReference>
<keyword evidence="3" id="KW-1185">Reference proteome</keyword>
<dbReference type="SUPFAM" id="SSF102114">
    <property type="entry name" value="Radical SAM enzymes"/>
    <property type="match status" value="1"/>
</dbReference>